<gene>
    <name evidence="1" type="ORF">DI536_22520</name>
</gene>
<dbReference type="AlphaFoldDB" id="A0A2W5UJX9"/>
<name>A0A2W5UJX9_9BACT</name>
<evidence type="ECO:0000313" key="2">
    <source>
        <dbReference type="Proteomes" id="UP000249061"/>
    </source>
</evidence>
<reference evidence="1 2" key="1">
    <citation type="submission" date="2017-08" db="EMBL/GenBank/DDBJ databases">
        <title>Infants hospitalized years apart are colonized by the same room-sourced microbial strains.</title>
        <authorList>
            <person name="Brooks B."/>
            <person name="Olm M.R."/>
            <person name="Firek B.A."/>
            <person name="Baker R."/>
            <person name="Thomas B.C."/>
            <person name="Morowitz M.J."/>
            <person name="Banfield J.F."/>
        </authorList>
    </citation>
    <scope>NUCLEOTIDE SEQUENCE [LARGE SCALE GENOMIC DNA]</scope>
    <source>
        <strain evidence="1">S2_003_000_R2_14</strain>
    </source>
</reference>
<accession>A0A2W5UJX9</accession>
<comment type="caution">
    <text evidence="1">The sequence shown here is derived from an EMBL/GenBank/DDBJ whole genome shotgun (WGS) entry which is preliminary data.</text>
</comment>
<protein>
    <submittedName>
        <fullName evidence="1">Uncharacterized protein</fullName>
    </submittedName>
</protein>
<sequence length="64" mass="6863">MHSTVELLAQSPCAKVTRCEGGHFHLTVGPVTVCMEPDVFRAVALTMRDAAARLEASQAPQVRA</sequence>
<proteinExistence type="predicted"/>
<dbReference type="EMBL" id="QFQP01000021">
    <property type="protein sequence ID" value="PZR09358.1"/>
    <property type="molecule type" value="Genomic_DNA"/>
</dbReference>
<evidence type="ECO:0000313" key="1">
    <source>
        <dbReference type="EMBL" id="PZR09358.1"/>
    </source>
</evidence>
<dbReference type="Proteomes" id="UP000249061">
    <property type="component" value="Unassembled WGS sequence"/>
</dbReference>
<organism evidence="1 2">
    <name type="scientific">Archangium gephyra</name>
    <dbReference type="NCBI Taxonomy" id="48"/>
    <lineage>
        <taxon>Bacteria</taxon>
        <taxon>Pseudomonadati</taxon>
        <taxon>Myxococcota</taxon>
        <taxon>Myxococcia</taxon>
        <taxon>Myxococcales</taxon>
        <taxon>Cystobacterineae</taxon>
        <taxon>Archangiaceae</taxon>
        <taxon>Archangium</taxon>
    </lineage>
</organism>